<dbReference type="Gene3D" id="2.180.10.10">
    <property type="entry name" value="RHS repeat-associated core"/>
    <property type="match status" value="2"/>
</dbReference>
<proteinExistence type="predicted"/>
<keyword evidence="3" id="KW-1133">Transmembrane helix</keyword>
<feature type="domain" description="DUF6531" evidence="4">
    <location>
        <begin position="232"/>
        <end position="305"/>
    </location>
</feature>
<dbReference type="Pfam" id="PF25799">
    <property type="entry name" value="prePAAR_I"/>
    <property type="match status" value="1"/>
</dbReference>
<keyword evidence="1" id="KW-0677">Repeat</keyword>
<sequence length="1418" mass="158861">MFEAARFGDEISHTGALGGFLLGAALGIALVATVAIATFTCGLGVALLAGIAAGLGGSLLTAAGEALGSLFSSPSGTILTASPNVFINSRKAARVEKSIGACDKHPGPVQIAEGSTNVFINGVAAARKGDKLTCGATISGGSNNVFIGGGTYRYLPVDDEVPEWLRTTVDVLMAIAGAASGLANVLKMGTQAGMKAALPCALKFTAGFIAGEVAARYMVEPVARRVLGGLVGNPVDLTTGRKLIPDEIDFSLPGLMPIEWSRFYASDLTVDSVLGRGWMLPWEQSLRRRGSFIYLTDNQGRKVPFVTLQPGQRIYNPHEQVYLVCTEGGHYILQTRDNLFFYFGEVPDTNTEVPLQRIENVLGHFLHFTRTPDGTLTDISATGGTRVHLHYDHPLGRLTDIKRVVNDQAVETLTQYRYDEHGQLSAVINRNGHTVRSFSYAEGLMVTHSNALGLGCHYRWETLGGQPRVVEHWTTDGERFHFRYDLDARTSWATDVLGRELEVQYNPDHRVIASRDYGGERYATELDDNGNMVDLTLADGNRLQFKYDEFSRLLEETDPLGRKTTYEYHHLTTLVTQVSYPDGSTWRARYDEKGNLLAEFDALGQMTEYLNSDDGLPHTIIDATYKSKYLWWNTLAQLERYQDCSGKNTWYRYDERQHLVAVTDALNQTTTLERKPDGEVLRISHPDGTAETFTYNDLGQVLDHTDGKGQITRLLRTSRGLPSNRRDPKGGVVRYEYDKAWRLTGLVNENNATYRFAYDASDRLTEEVRVDNLTRRFSYNLGGHLTRLDEIGYGENAERPERHMLFERDSIGRLVAKINRDASQTFAYDDSDRLLSIERQPTGIGKQLGISEEKLEYTYDLLGRLIKEITSDGTLGYEYDPLGNLTTLTLPDGRKVNHLYYGSGYLHQLNLDGQVISDMERDDLHREVYRTQGKLTSCFGYDAMGRKAWQYASMLPADKLSQVHNTGINTKLLVEHAYNPIHRRYQYDPAGELVRTLDKLRGEIKYEYEANGQLRSRDTGSLVGSEEFRYDPAGNRLDFNARQFAKSRDNRITHWRDQEYRYDPWGNLIEKRSGHSKLQNFSYDCENRLVWAETLVNGKLESTGHYRYDSLGRRIAKQAEINGNVEQKRFLWQGLRMLREETPGQNILYLYEPGSYAPLARVDQLEGEEQKVYYFHTDHMGLPLELTDSNGEIVWQVSYRCWGWTDKFIVNNVDQNLRFQGQYFDDETGFHYNLFRFYEPEVGRFIAQDPSGILGGDNLYAYAPNPISWLDPAGLSPSKLLAAAMAKAGNTVPPGYAAHHLIPTNVVNKSSLIQEAMKRGLYNPNGASNGSPLPTTSAESLASGKPLHSGGHLGSYYDTARSRLMIAEQKIGNIAAASDKELLRKIGAVERSMRMSLGSDTIRLQSRDPRPKGTRSTC</sequence>
<dbReference type="Pfam" id="PF20148">
    <property type="entry name" value="DUF6531"/>
    <property type="match status" value="1"/>
</dbReference>
<evidence type="ECO:0000259" key="4">
    <source>
        <dbReference type="Pfam" id="PF20148"/>
    </source>
</evidence>
<dbReference type="Pfam" id="PF25023">
    <property type="entry name" value="TEN_YD-shell"/>
    <property type="match status" value="2"/>
</dbReference>
<feature type="domain" description="Teneurin-like YD-shell" evidence="5">
    <location>
        <begin position="646"/>
        <end position="780"/>
    </location>
</feature>
<organism evidence="7 8">
    <name type="scientific">Pseudomonas putida</name>
    <name type="common">Arthrobacter siderocapsulatus</name>
    <dbReference type="NCBI Taxonomy" id="303"/>
    <lineage>
        <taxon>Bacteria</taxon>
        <taxon>Pseudomonadati</taxon>
        <taxon>Pseudomonadota</taxon>
        <taxon>Gammaproteobacteria</taxon>
        <taxon>Pseudomonadales</taxon>
        <taxon>Pseudomonadaceae</taxon>
        <taxon>Pseudomonas</taxon>
    </lineage>
</organism>
<feature type="compositionally biased region" description="Polar residues" evidence="2">
    <location>
        <begin position="1325"/>
        <end position="1340"/>
    </location>
</feature>
<dbReference type="Pfam" id="PF14412">
    <property type="entry name" value="AHH"/>
    <property type="match status" value="1"/>
</dbReference>
<evidence type="ECO:0000259" key="6">
    <source>
        <dbReference type="Pfam" id="PF25799"/>
    </source>
</evidence>
<dbReference type="InterPro" id="IPR050708">
    <property type="entry name" value="T6SS_VgrG/RHS"/>
</dbReference>
<gene>
    <name evidence="7" type="ORF">EFK07_16540</name>
</gene>
<feature type="region of interest" description="Disordered" evidence="2">
    <location>
        <begin position="1323"/>
        <end position="1347"/>
    </location>
</feature>
<dbReference type="Proteomes" id="UP000278162">
    <property type="component" value="Unassembled WGS sequence"/>
</dbReference>
<feature type="domain" description="Teneurin-like YD-shell" evidence="5">
    <location>
        <begin position="999"/>
        <end position="1249"/>
    </location>
</feature>
<protein>
    <submittedName>
        <fullName evidence="7">Type IV secretion protein Rhs</fullName>
    </submittedName>
</protein>
<dbReference type="Pfam" id="PF05593">
    <property type="entry name" value="RHS_repeat"/>
    <property type="match status" value="2"/>
</dbReference>
<dbReference type="InterPro" id="IPR056823">
    <property type="entry name" value="TEN-like_YD-shell"/>
</dbReference>
<dbReference type="InterPro" id="IPR006530">
    <property type="entry name" value="YD"/>
</dbReference>
<dbReference type="InterPro" id="IPR008727">
    <property type="entry name" value="PAAR_motif"/>
</dbReference>
<dbReference type="NCBIfam" id="TIGR03696">
    <property type="entry name" value="Rhs_assc_core"/>
    <property type="match status" value="1"/>
</dbReference>
<evidence type="ECO:0000256" key="1">
    <source>
        <dbReference type="ARBA" id="ARBA00022737"/>
    </source>
</evidence>
<keyword evidence="3" id="KW-0812">Transmembrane</keyword>
<evidence type="ECO:0000256" key="3">
    <source>
        <dbReference type="SAM" id="Phobius"/>
    </source>
</evidence>
<dbReference type="InterPro" id="IPR045351">
    <property type="entry name" value="DUF6531"/>
</dbReference>
<dbReference type="PRINTS" id="PR00394">
    <property type="entry name" value="RHSPROTEIN"/>
</dbReference>
<accession>A0A3M8T0Y7</accession>
<dbReference type="InterPro" id="IPR057925">
    <property type="entry name" value="prePAAR_DddA"/>
</dbReference>
<dbReference type="InterPro" id="IPR022385">
    <property type="entry name" value="Rhs_assc_core"/>
</dbReference>
<feature type="domain" description="Double-stranded DNA deaminase toxin A prePAAR motif" evidence="6">
    <location>
        <begin position="1"/>
        <end position="58"/>
    </location>
</feature>
<comment type="caution">
    <text evidence="7">The sequence shown here is derived from an EMBL/GenBank/DDBJ whole genome shotgun (WGS) entry which is preliminary data.</text>
</comment>
<reference evidence="7 8" key="1">
    <citation type="submission" date="2018-10" db="EMBL/GenBank/DDBJ databases">
        <title>An outbreak of IMP-63 producing strain in France.</title>
        <authorList>
            <person name="Bour M."/>
            <person name="Liapis E."/>
            <person name="Plesiat P."/>
        </authorList>
    </citation>
    <scope>NUCLEOTIDE SEQUENCE [LARGE SCALE GENOMIC DNA]</scope>
    <source>
        <strain evidence="7 8">12917</strain>
    </source>
</reference>
<evidence type="ECO:0000313" key="7">
    <source>
        <dbReference type="EMBL" id="RNF87368.1"/>
    </source>
</evidence>
<dbReference type="CDD" id="cd14742">
    <property type="entry name" value="PAAR_RHS"/>
    <property type="match status" value="1"/>
</dbReference>
<dbReference type="EMBL" id="RJAI01000039">
    <property type="protein sequence ID" value="RNF87368.1"/>
    <property type="molecule type" value="Genomic_DNA"/>
</dbReference>
<feature type="transmembrane region" description="Helical" evidence="3">
    <location>
        <begin position="16"/>
        <end position="36"/>
    </location>
</feature>
<dbReference type="Pfam" id="PF05488">
    <property type="entry name" value="PAAR_motif"/>
    <property type="match status" value="1"/>
</dbReference>
<dbReference type="InterPro" id="IPR032871">
    <property type="entry name" value="AHH_dom_containing"/>
</dbReference>
<dbReference type="RefSeq" id="WP_123084809.1">
    <property type="nucleotide sequence ID" value="NZ_RJAI01000039.1"/>
</dbReference>
<feature type="region of interest" description="Disordered" evidence="2">
    <location>
        <begin position="1398"/>
        <end position="1418"/>
    </location>
</feature>
<name>A0A3M8T0Y7_PSEPU</name>
<dbReference type="PANTHER" id="PTHR32305">
    <property type="match status" value="1"/>
</dbReference>
<keyword evidence="3" id="KW-0472">Membrane</keyword>
<dbReference type="NCBIfam" id="TIGR01643">
    <property type="entry name" value="YD_repeat_2x"/>
    <property type="match status" value="8"/>
</dbReference>
<evidence type="ECO:0000256" key="2">
    <source>
        <dbReference type="SAM" id="MobiDB-lite"/>
    </source>
</evidence>
<dbReference type="Gene3D" id="2.60.200.60">
    <property type="match status" value="1"/>
</dbReference>
<feature type="transmembrane region" description="Helical" evidence="3">
    <location>
        <begin position="43"/>
        <end position="64"/>
    </location>
</feature>
<evidence type="ECO:0000313" key="8">
    <source>
        <dbReference type="Proteomes" id="UP000278162"/>
    </source>
</evidence>
<dbReference type="InterPro" id="IPR031325">
    <property type="entry name" value="RHS_repeat"/>
</dbReference>
<dbReference type="PANTHER" id="PTHR32305:SF15">
    <property type="entry name" value="PROTEIN RHSA-RELATED"/>
    <property type="match status" value="1"/>
</dbReference>
<evidence type="ECO:0000259" key="5">
    <source>
        <dbReference type="Pfam" id="PF25023"/>
    </source>
</evidence>